<accession>A0A6M4H449</accession>
<evidence type="ECO:0000313" key="2">
    <source>
        <dbReference type="Proteomes" id="UP000503096"/>
    </source>
</evidence>
<reference evidence="1 2" key="1">
    <citation type="submission" date="2020-04" db="EMBL/GenBank/DDBJ databases">
        <title>Usitatibacter rugosus gen. nov., sp. nov. and Usitatibacter palustris sp. nov., novel members of Usitatibacteraceae fam. nov. within the order Nitrosomonadales isolated from soil.</title>
        <authorList>
            <person name="Huber K.J."/>
            <person name="Neumann-Schaal M."/>
            <person name="Geppert A."/>
            <person name="Luckner M."/>
            <person name="Wanner G."/>
            <person name="Overmann J."/>
        </authorList>
    </citation>
    <scope>NUCLEOTIDE SEQUENCE [LARGE SCALE GENOMIC DNA]</scope>
    <source>
        <strain evidence="1 2">Swamp67</strain>
    </source>
</reference>
<protein>
    <submittedName>
        <fullName evidence="1">Uncharacterized protein</fullName>
    </submittedName>
</protein>
<dbReference type="AlphaFoldDB" id="A0A6M4H449"/>
<keyword evidence="2" id="KW-1185">Reference proteome</keyword>
<dbReference type="InParanoid" id="A0A6M4H449"/>
<proteinExistence type="predicted"/>
<evidence type="ECO:0000313" key="1">
    <source>
        <dbReference type="EMBL" id="QJR13483.1"/>
    </source>
</evidence>
<dbReference type="EMBL" id="CP053073">
    <property type="protein sequence ID" value="QJR13483.1"/>
    <property type="molecule type" value="Genomic_DNA"/>
</dbReference>
<dbReference type="Proteomes" id="UP000503096">
    <property type="component" value="Chromosome"/>
</dbReference>
<name>A0A6M4H449_9PROT</name>
<sequence length="118" mass="12883">MRTSGERFRELVLCALLGVGHGVHAQETQDVKFLSWYDGWGTHEIWGGGKINASYSGASVKCGSLRVSVTPIYDTHADGQPPTKSQTSDFAKVHNSKVLEQLRSRGLKCDFSKKGSAK</sequence>
<gene>
    <name evidence="1" type="ORF">DSM104440_00267</name>
</gene>
<dbReference type="KEGG" id="upl:DSM104440_00267"/>
<organism evidence="1 2">
    <name type="scientific">Usitatibacter palustris</name>
    <dbReference type="NCBI Taxonomy" id="2732487"/>
    <lineage>
        <taxon>Bacteria</taxon>
        <taxon>Pseudomonadati</taxon>
        <taxon>Pseudomonadota</taxon>
        <taxon>Betaproteobacteria</taxon>
        <taxon>Nitrosomonadales</taxon>
        <taxon>Usitatibacteraceae</taxon>
        <taxon>Usitatibacter</taxon>
    </lineage>
</organism>